<evidence type="ECO:0000256" key="7">
    <source>
        <dbReference type="SAM" id="Phobius"/>
    </source>
</evidence>
<reference evidence="9 10" key="1">
    <citation type="journal article" date="2024" name="Front Chem Biol">
        <title>Unveiling the potential of Daldinia eschscholtzii MFLUCC 19-0629 through bioactivity and bioinformatics studies for enhanced sustainable agriculture production.</title>
        <authorList>
            <person name="Brooks S."/>
            <person name="Weaver J.A."/>
            <person name="Klomchit A."/>
            <person name="Alharthi S.A."/>
            <person name="Onlamun T."/>
            <person name="Nurani R."/>
            <person name="Vong T.K."/>
            <person name="Alberti F."/>
            <person name="Greco C."/>
        </authorList>
    </citation>
    <scope>NUCLEOTIDE SEQUENCE [LARGE SCALE GENOMIC DNA]</scope>
    <source>
        <strain evidence="9">MFLUCC 19-0629</strain>
    </source>
</reference>
<dbReference type="Proteomes" id="UP001369815">
    <property type="component" value="Unassembled WGS sequence"/>
</dbReference>
<dbReference type="InterPro" id="IPR020846">
    <property type="entry name" value="MFS_dom"/>
</dbReference>
<dbReference type="PROSITE" id="PS00216">
    <property type="entry name" value="SUGAR_TRANSPORT_1"/>
    <property type="match status" value="1"/>
</dbReference>
<feature type="region of interest" description="Disordered" evidence="6">
    <location>
        <begin position="653"/>
        <end position="681"/>
    </location>
</feature>
<dbReference type="Gene3D" id="3.40.50.1110">
    <property type="entry name" value="SGNH hydrolase"/>
    <property type="match status" value="1"/>
</dbReference>
<evidence type="ECO:0000313" key="10">
    <source>
        <dbReference type="Proteomes" id="UP001369815"/>
    </source>
</evidence>
<dbReference type="GO" id="GO:0016020">
    <property type="term" value="C:membrane"/>
    <property type="evidence" value="ECO:0007669"/>
    <property type="project" value="UniProtKB-SubCell"/>
</dbReference>
<dbReference type="PROSITE" id="PS50850">
    <property type="entry name" value="MFS"/>
    <property type="match status" value="1"/>
</dbReference>
<keyword evidence="3 7" id="KW-0812">Transmembrane</keyword>
<evidence type="ECO:0000259" key="8">
    <source>
        <dbReference type="PROSITE" id="PS50850"/>
    </source>
</evidence>
<feature type="transmembrane region" description="Helical" evidence="7">
    <location>
        <begin position="295"/>
        <end position="316"/>
    </location>
</feature>
<comment type="subcellular location">
    <subcellularLocation>
        <location evidence="1">Membrane</location>
        <topology evidence="1">Multi-pass membrane protein</topology>
    </subcellularLocation>
</comment>
<dbReference type="AlphaFoldDB" id="A0AAX6MG78"/>
<feature type="transmembrane region" description="Helical" evidence="7">
    <location>
        <begin position="220"/>
        <end position="242"/>
    </location>
</feature>
<evidence type="ECO:0000256" key="5">
    <source>
        <dbReference type="ARBA" id="ARBA00023136"/>
    </source>
</evidence>
<keyword evidence="4 7" id="KW-1133">Transmembrane helix</keyword>
<dbReference type="InterPro" id="IPR036259">
    <property type="entry name" value="MFS_trans_sf"/>
</dbReference>
<dbReference type="GO" id="GO:0005351">
    <property type="term" value="F:carbohydrate:proton symporter activity"/>
    <property type="evidence" value="ECO:0007669"/>
    <property type="project" value="TreeGrafter"/>
</dbReference>
<sequence length="681" mass="74975">MGRLLVGFAVGTVTGVAPVFGAEIAKTHERAKITAANQMMVAWGFFVALWTGVGEGKWNNSNQWRLGFAIQGVPAIILGIGVLFISESPRWLCLKGRHEEAKKCFRNYHYDGSNDTWIDTEFTIIQVNIEEERKAQGRLTWMDLMKTPAFRKRLFVGAFVWAAAMLSGISFVQYYQTAIYATLQFDQNEQLLVSGLYGTVAPVACLASLFFVDRVGRKKILITSSALLSVCYMIITILAAVYPARPGFPTNVAAQRGLIACIFAVSANYSALLGPMTWIIPPEVFTTELRAKANALVQILFILTNALCALVFAFAYPETKGKSLEEIDEIFGDVKVFHGGNAKLANDEEATVETLEIQGQARHSDKSKARRGGIGGQHLRYPKMHLKVWGQLLAACLTLAQASEFTPLNSHHIARPGLQCHCYDNPASNHDQSSSASSPLAGGMPFRVMFMGASITRGYMSTGNLGFRKFIRDKFVSSGNAVNLVGSQRVGDFKDNELEAYSGNRIDQIHKHATRIVPETLPNIFVVHVGSNDCLQDWDIDNFGMRMKDLVDYLLVASTNATVVMSTLLVNNAPDTESCVLDANSQIRDIASILENEGKPIVLAEMHCCQGLRGRPQPVDLSPDGTHPVDKGYQKMAEIFWTTILDADNKGFFRRPEDNGIPADGDAEKDKKKSNMNVHST</sequence>
<dbReference type="InterPro" id="IPR005828">
    <property type="entry name" value="MFS_sugar_transport-like"/>
</dbReference>
<dbReference type="Pfam" id="PF13472">
    <property type="entry name" value="Lipase_GDSL_2"/>
    <property type="match status" value="1"/>
</dbReference>
<protein>
    <recommendedName>
        <fullName evidence="8">Major facilitator superfamily (MFS) profile domain-containing protein</fullName>
    </recommendedName>
</protein>
<feature type="transmembrane region" description="Helical" evidence="7">
    <location>
        <begin position="195"/>
        <end position="213"/>
    </location>
</feature>
<feature type="transmembrane region" description="Helical" evidence="7">
    <location>
        <begin position="154"/>
        <end position="175"/>
    </location>
</feature>
<evidence type="ECO:0000256" key="1">
    <source>
        <dbReference type="ARBA" id="ARBA00004141"/>
    </source>
</evidence>
<accession>A0AAX6MG78</accession>
<gene>
    <name evidence="9" type="ORF">Daesc_006151</name>
</gene>
<dbReference type="EMBL" id="JBANMG010000006">
    <property type="protein sequence ID" value="KAK6951629.1"/>
    <property type="molecule type" value="Genomic_DNA"/>
</dbReference>
<evidence type="ECO:0000256" key="2">
    <source>
        <dbReference type="ARBA" id="ARBA00010992"/>
    </source>
</evidence>
<comment type="similarity">
    <text evidence="2">Belongs to the major facilitator superfamily. Sugar transporter (TC 2.A.1.1) family.</text>
</comment>
<dbReference type="InterPro" id="IPR005829">
    <property type="entry name" value="Sugar_transporter_CS"/>
</dbReference>
<dbReference type="SUPFAM" id="SSF52266">
    <property type="entry name" value="SGNH hydrolase"/>
    <property type="match status" value="1"/>
</dbReference>
<dbReference type="PROSITE" id="PS00217">
    <property type="entry name" value="SUGAR_TRANSPORT_2"/>
    <property type="match status" value="1"/>
</dbReference>
<feature type="transmembrane region" description="Helical" evidence="7">
    <location>
        <begin position="254"/>
        <end position="274"/>
    </location>
</feature>
<dbReference type="PANTHER" id="PTHR48022:SF37">
    <property type="entry name" value="MAJOR FACILITATOR SUPERFAMILY (MFS) PROFILE DOMAIN-CONTAINING PROTEIN-RELATED"/>
    <property type="match status" value="1"/>
</dbReference>
<dbReference type="InterPro" id="IPR050360">
    <property type="entry name" value="MFS_Sugar_Transporters"/>
</dbReference>
<feature type="domain" description="Major facilitator superfamily (MFS) profile" evidence="8">
    <location>
        <begin position="1"/>
        <end position="350"/>
    </location>
</feature>
<evidence type="ECO:0000313" key="9">
    <source>
        <dbReference type="EMBL" id="KAK6951629.1"/>
    </source>
</evidence>
<evidence type="ECO:0000256" key="3">
    <source>
        <dbReference type="ARBA" id="ARBA00022692"/>
    </source>
</evidence>
<dbReference type="InterPro" id="IPR013830">
    <property type="entry name" value="SGNH_hydro"/>
</dbReference>
<comment type="caution">
    <text evidence="9">The sequence shown here is derived from an EMBL/GenBank/DDBJ whole genome shotgun (WGS) entry which is preliminary data.</text>
</comment>
<feature type="transmembrane region" description="Helical" evidence="7">
    <location>
        <begin position="66"/>
        <end position="85"/>
    </location>
</feature>
<dbReference type="Pfam" id="PF00083">
    <property type="entry name" value="Sugar_tr"/>
    <property type="match status" value="1"/>
</dbReference>
<evidence type="ECO:0000256" key="4">
    <source>
        <dbReference type="ARBA" id="ARBA00022989"/>
    </source>
</evidence>
<proteinExistence type="inferred from homology"/>
<keyword evidence="5 7" id="KW-0472">Membrane</keyword>
<dbReference type="Gene3D" id="1.20.1250.20">
    <property type="entry name" value="MFS general substrate transporter like domains"/>
    <property type="match status" value="1"/>
</dbReference>
<dbReference type="InterPro" id="IPR036514">
    <property type="entry name" value="SGNH_hydro_sf"/>
</dbReference>
<organism evidence="9 10">
    <name type="scientific">Daldinia eschscholtzii</name>
    <dbReference type="NCBI Taxonomy" id="292717"/>
    <lineage>
        <taxon>Eukaryota</taxon>
        <taxon>Fungi</taxon>
        <taxon>Dikarya</taxon>
        <taxon>Ascomycota</taxon>
        <taxon>Pezizomycotina</taxon>
        <taxon>Sordariomycetes</taxon>
        <taxon>Xylariomycetidae</taxon>
        <taxon>Xylariales</taxon>
        <taxon>Hypoxylaceae</taxon>
        <taxon>Daldinia</taxon>
    </lineage>
</organism>
<dbReference type="PANTHER" id="PTHR48022">
    <property type="entry name" value="PLASTIDIC GLUCOSE TRANSPORTER 4"/>
    <property type="match status" value="1"/>
</dbReference>
<keyword evidence="10" id="KW-1185">Reference proteome</keyword>
<name>A0AAX6MG78_9PEZI</name>
<dbReference type="SUPFAM" id="SSF103473">
    <property type="entry name" value="MFS general substrate transporter"/>
    <property type="match status" value="1"/>
</dbReference>
<evidence type="ECO:0000256" key="6">
    <source>
        <dbReference type="SAM" id="MobiDB-lite"/>
    </source>
</evidence>